<name>A0A2H9T908_9ZZZZ</name>
<keyword evidence="3" id="KW-0472">Membrane</keyword>
<feature type="transmembrane region" description="Helical" evidence="3">
    <location>
        <begin position="12"/>
        <end position="37"/>
    </location>
</feature>
<comment type="caution">
    <text evidence="5">The sequence shown here is derived from an EMBL/GenBank/DDBJ whole genome shotgun (WGS) entry which is preliminary data.</text>
</comment>
<organism evidence="5">
    <name type="scientific">invertebrate metagenome</name>
    <dbReference type="NCBI Taxonomy" id="1711999"/>
    <lineage>
        <taxon>unclassified sequences</taxon>
        <taxon>metagenomes</taxon>
        <taxon>organismal metagenomes</taxon>
    </lineage>
</organism>
<dbReference type="CDD" id="cd07989">
    <property type="entry name" value="LPLAT_AGPAT-like"/>
    <property type="match status" value="1"/>
</dbReference>
<reference evidence="5" key="1">
    <citation type="journal article" date="2017" name="Appl. Environ. Microbiol.">
        <title>Molecular characterization of an Endozoicomonas-like organism causing infection in king scallop Pecten maximus L.</title>
        <authorList>
            <person name="Cano I."/>
            <person name="van Aerle R."/>
            <person name="Ross S."/>
            <person name="Verner-Jeffreys D.W."/>
            <person name="Paley R.K."/>
            <person name="Rimmer G."/>
            <person name="Ryder D."/>
            <person name="Hooper P."/>
            <person name="Stone D."/>
            <person name="Feist S.W."/>
        </authorList>
    </citation>
    <scope>NUCLEOTIDE SEQUENCE</scope>
</reference>
<dbReference type="GO" id="GO:0003841">
    <property type="term" value="F:1-acylglycerol-3-phosphate O-acyltransferase activity"/>
    <property type="evidence" value="ECO:0007669"/>
    <property type="project" value="UniProtKB-EC"/>
</dbReference>
<keyword evidence="3" id="KW-0812">Transmembrane</keyword>
<sequence>MSDFFMLIRNILFYTLLILWTLVWTTVSFIPVCLLPLHKRHRFLVMIWCWVAIWLCRWTCGLRWKIHGQENLPAKTCVIISNHQSAWETFFLQTLITPQTQVLKRELTIIPFFGWALRLTHPIAIDRSNVRLAIQQVRKQGLAALKKNISVLVFPEGTRNPCGKLGKFSRGGASLAITSGKDVIPVAHNAGKFWPRKGLIKTPGTIDVFIGPVINIKGRSPADITTSAREWIDKALS</sequence>
<evidence type="ECO:0000256" key="3">
    <source>
        <dbReference type="SAM" id="Phobius"/>
    </source>
</evidence>
<evidence type="ECO:0000313" key="5">
    <source>
        <dbReference type="EMBL" id="PJE79694.1"/>
    </source>
</evidence>
<evidence type="ECO:0000256" key="2">
    <source>
        <dbReference type="ARBA" id="ARBA00023315"/>
    </source>
</evidence>
<dbReference type="EMBL" id="NSIT01000053">
    <property type="protein sequence ID" value="PJE79694.1"/>
    <property type="molecule type" value="Genomic_DNA"/>
</dbReference>
<evidence type="ECO:0000256" key="1">
    <source>
        <dbReference type="ARBA" id="ARBA00022679"/>
    </source>
</evidence>
<evidence type="ECO:0000259" key="4">
    <source>
        <dbReference type="SMART" id="SM00563"/>
    </source>
</evidence>
<dbReference type="PANTHER" id="PTHR10434:SF40">
    <property type="entry name" value="1-ACYL-SN-GLYCEROL-3-PHOSPHATE ACYLTRANSFERASE"/>
    <property type="match status" value="1"/>
</dbReference>
<gene>
    <name evidence="5" type="primary">plsC_1</name>
    <name evidence="5" type="ORF">CI610_01339</name>
</gene>
<accession>A0A2H9T908</accession>
<dbReference type="GO" id="GO:0006654">
    <property type="term" value="P:phosphatidic acid biosynthetic process"/>
    <property type="evidence" value="ECO:0007669"/>
    <property type="project" value="TreeGrafter"/>
</dbReference>
<dbReference type="EC" id="2.3.1.51" evidence="5"/>
<protein>
    <submittedName>
        <fullName evidence="5">1-acyl-sn-glycerol-3-phosphate acyltransferase</fullName>
        <ecNumber evidence="5">2.3.1.51</ecNumber>
    </submittedName>
</protein>
<feature type="domain" description="Phospholipid/glycerol acyltransferase" evidence="4">
    <location>
        <begin position="77"/>
        <end position="191"/>
    </location>
</feature>
<dbReference type="SUPFAM" id="SSF69593">
    <property type="entry name" value="Glycerol-3-phosphate (1)-acyltransferase"/>
    <property type="match status" value="1"/>
</dbReference>
<dbReference type="SMART" id="SM00563">
    <property type="entry name" value="PlsC"/>
    <property type="match status" value="1"/>
</dbReference>
<keyword evidence="3" id="KW-1133">Transmembrane helix</keyword>
<dbReference type="Pfam" id="PF01553">
    <property type="entry name" value="Acyltransferase"/>
    <property type="match status" value="1"/>
</dbReference>
<keyword evidence="2 5" id="KW-0012">Acyltransferase</keyword>
<dbReference type="PANTHER" id="PTHR10434">
    <property type="entry name" value="1-ACYL-SN-GLYCEROL-3-PHOSPHATE ACYLTRANSFERASE"/>
    <property type="match status" value="1"/>
</dbReference>
<proteinExistence type="predicted"/>
<dbReference type="AlphaFoldDB" id="A0A2H9T908"/>
<feature type="transmembrane region" description="Helical" evidence="3">
    <location>
        <begin position="43"/>
        <end position="60"/>
    </location>
</feature>
<dbReference type="InterPro" id="IPR002123">
    <property type="entry name" value="Plipid/glycerol_acylTrfase"/>
</dbReference>
<keyword evidence="1 5" id="KW-0808">Transferase</keyword>